<dbReference type="Pfam" id="PF13528">
    <property type="entry name" value="Glyco_trans_1_3"/>
    <property type="match status" value="2"/>
</dbReference>
<organism evidence="1 2">
    <name type="scientific">Marinobacterium sediminicola</name>
    <dbReference type="NCBI Taxonomy" id="518898"/>
    <lineage>
        <taxon>Bacteria</taxon>
        <taxon>Pseudomonadati</taxon>
        <taxon>Pseudomonadota</taxon>
        <taxon>Gammaproteobacteria</taxon>
        <taxon>Oceanospirillales</taxon>
        <taxon>Oceanospirillaceae</taxon>
        <taxon>Marinobacterium</taxon>
    </lineage>
</organism>
<dbReference type="Proteomes" id="UP001159257">
    <property type="component" value="Unassembled WGS sequence"/>
</dbReference>
<dbReference type="InterPro" id="IPR005262">
    <property type="entry name" value="MJ1255-like"/>
</dbReference>
<dbReference type="Gene3D" id="3.40.50.2000">
    <property type="entry name" value="Glycogen Phosphorylase B"/>
    <property type="match status" value="1"/>
</dbReference>
<reference evidence="1 2" key="1">
    <citation type="submission" date="2017-05" db="EMBL/GenBank/DDBJ databases">
        <authorList>
            <person name="Varghese N."/>
            <person name="Submissions S."/>
        </authorList>
    </citation>
    <scope>NUCLEOTIDE SEQUENCE [LARGE SCALE GENOMIC DNA]</scope>
    <source>
        <strain evidence="1 2">CGMCC 1.7287</strain>
    </source>
</reference>
<proteinExistence type="predicted"/>
<keyword evidence="2" id="KW-1185">Reference proteome</keyword>
<dbReference type="RefSeq" id="WP_239040760.1">
    <property type="nucleotide sequence ID" value="NZ_BAAAEY010000005.1"/>
</dbReference>
<dbReference type="NCBIfam" id="TIGR00661">
    <property type="entry name" value="MJ1255"/>
    <property type="match status" value="1"/>
</dbReference>
<evidence type="ECO:0000313" key="1">
    <source>
        <dbReference type="EMBL" id="SMR73547.1"/>
    </source>
</evidence>
<evidence type="ECO:0000313" key="2">
    <source>
        <dbReference type="Proteomes" id="UP001159257"/>
    </source>
</evidence>
<dbReference type="EMBL" id="FXWV01000005">
    <property type="protein sequence ID" value="SMR73547.1"/>
    <property type="molecule type" value="Genomic_DNA"/>
</dbReference>
<sequence>MRILYGVQATGNGHITRARVLVPALEACGVEVDLLFSGREPDRLFNMEPFGDYRVYPGFTFVTEAGQVRRLETLKRSRPLRFFRDYRQLDLDGYDLVLSDFEPITAWASRRQGVPSLGIAHQYAFHHPIPGTESAPLLKPSLRFFAPVDDAIGVHWHHFNAPVLPPLIAPSPYPLTEEENKILVYLPFESVDETLYLLRDFPRYRFRIYCNIAAPERRGHLELEPFSRDGFQQDLCSCAGVIANAGFGLCSEAIQAGKKLLVKPLKCQIEQRSNAVVLEQLGLGRSVPVLEAAAVEDWLSQASAAPSRWPDVASGLAGWISSGRQVPIQSMADELWCTDSGNRLSLC</sequence>
<dbReference type="SUPFAM" id="SSF53756">
    <property type="entry name" value="UDP-Glycosyltransferase/glycogen phosphorylase"/>
    <property type="match status" value="1"/>
</dbReference>
<protein>
    <recommendedName>
        <fullName evidence="3">Glycosyltransferase</fullName>
    </recommendedName>
</protein>
<accession>A0ABY1RZ00</accession>
<evidence type="ECO:0008006" key="3">
    <source>
        <dbReference type="Google" id="ProtNLM"/>
    </source>
</evidence>
<comment type="caution">
    <text evidence="1">The sequence shown here is derived from an EMBL/GenBank/DDBJ whole genome shotgun (WGS) entry which is preliminary data.</text>
</comment>
<gene>
    <name evidence="1" type="ORF">SAMN04487964_10523</name>
</gene>
<name>A0ABY1RZ00_9GAMM</name>